<proteinExistence type="predicted"/>
<evidence type="ECO:0000256" key="5">
    <source>
        <dbReference type="ARBA" id="ARBA00022692"/>
    </source>
</evidence>
<dbReference type="Proteomes" id="UP000007264">
    <property type="component" value="Unassembled WGS sequence"/>
</dbReference>
<dbReference type="InterPro" id="IPR036922">
    <property type="entry name" value="Rieske_2Fe-2S_sf"/>
</dbReference>
<evidence type="ECO:0000259" key="15">
    <source>
        <dbReference type="PROSITE" id="PS51296"/>
    </source>
</evidence>
<evidence type="ECO:0000256" key="12">
    <source>
        <dbReference type="ARBA" id="ARBA00023014"/>
    </source>
</evidence>
<dbReference type="GO" id="GO:0010277">
    <property type="term" value="F:chlorophyllide a oxygenase activity"/>
    <property type="evidence" value="ECO:0007669"/>
    <property type="project" value="InterPro"/>
</dbReference>
<keyword evidence="13 14" id="KW-0472">Membrane</keyword>
<dbReference type="GO" id="GO:0016020">
    <property type="term" value="C:membrane"/>
    <property type="evidence" value="ECO:0007669"/>
    <property type="project" value="UniProtKB-SubCell"/>
</dbReference>
<sequence length="737" mass="80571">MVEKGLQNLSYVVVLCAAGDRGFDPLRLATIKPSAVANPEDGLPWLLEGELYNGRVAMLAVVGILAVEFLGKGPWWKAPFAVDYAPGIPATRDVIPHVWQCNFGFCPDQAYSGAQNYINSGFSLAPGVDKYWAVVFVAHAIYGAFEWTRYRNFLRQGETGLVVAPFDPLNLRNDYRRQSEVRNARLAMLANLGFWSQAAVTGKGPLQNLSDHLADPVNNNILATGAGQKVAAWLVGIVVLLGAVEVARSRSDKDTGTPQEAAPFCWSKQWYAVSLLEALELKKPHPIKLLGKELVLWRDTSGTWQCFEDRCSHRQAPLSEGRVLGDTLMCSYHGWQFAQGGRCVNVPQAEGTRGNERACASPRSCVASFPTTVKQGIVWVWAEPGPLAAIEAAAKGPTLIPWISEDDVTRTPEGVPVITVVPGMQRDLPISYEHQMENLADPAHFNFAHHGVAGDMLHESAGTAHVEAVTSDEETAPAVFDGAEGLAYWVDMLMGVGRSVEHNLHHIVFPGLFTLKTFTPKDFPGVDWELLEIHAVPTEPGHVRLLVRVFLAGHNLPLMPRLVSKYIPTWLSHIRGLEITDGDTVILSEQDRITRSETERSGQEWSKQYYMPTSSDRLVVATRKWLDSRGGGGPFPSARPLPAMTNEQMTDRYSQHTSDCPSCSAALRNFRALRVMAGGLSVAFLGAAITNASITAGRSLAPVWLAAAAAVLGAVAAAAHNYAQRLVLARYHHYEHN</sequence>
<keyword evidence="10" id="KW-0560">Oxidoreductase</keyword>
<evidence type="ECO:0000256" key="10">
    <source>
        <dbReference type="ARBA" id="ARBA00023002"/>
    </source>
</evidence>
<evidence type="ECO:0000256" key="4">
    <source>
        <dbReference type="ARBA" id="ARBA00022640"/>
    </source>
</evidence>
<keyword evidence="11" id="KW-0408">Iron</keyword>
<dbReference type="Pfam" id="PF00355">
    <property type="entry name" value="Rieske"/>
    <property type="match status" value="1"/>
</dbReference>
<feature type="transmembrane region" description="Helical" evidence="14">
    <location>
        <begin position="675"/>
        <end position="697"/>
    </location>
</feature>
<keyword evidence="7" id="KW-0479">Metal-binding</keyword>
<evidence type="ECO:0000256" key="7">
    <source>
        <dbReference type="ARBA" id="ARBA00022723"/>
    </source>
</evidence>
<keyword evidence="5 14" id="KW-0812">Transmembrane</keyword>
<dbReference type="Pfam" id="PF00504">
    <property type="entry name" value="Chloroa_b-bind"/>
    <property type="match status" value="1"/>
</dbReference>
<keyword evidence="8" id="KW-0809">Transit peptide</keyword>
<organism evidence="16 17">
    <name type="scientific">Coccomyxa subellipsoidea (strain C-169)</name>
    <name type="common">Green microalga</name>
    <dbReference type="NCBI Taxonomy" id="574566"/>
    <lineage>
        <taxon>Eukaryota</taxon>
        <taxon>Viridiplantae</taxon>
        <taxon>Chlorophyta</taxon>
        <taxon>core chlorophytes</taxon>
        <taxon>Trebouxiophyceae</taxon>
        <taxon>Trebouxiophyceae incertae sedis</taxon>
        <taxon>Coccomyxaceae</taxon>
        <taxon>Coccomyxa</taxon>
        <taxon>Coccomyxa subellipsoidea</taxon>
    </lineage>
</organism>
<keyword evidence="3" id="KW-0150">Chloroplast</keyword>
<dbReference type="PANTHER" id="PTHR21266:SF32">
    <property type="entry name" value="CHOLESTEROL 7-DESATURASE NVD"/>
    <property type="match status" value="1"/>
</dbReference>
<gene>
    <name evidence="16" type="ORF">COCSUDRAFT_67947</name>
</gene>
<dbReference type="Gene3D" id="3.90.380.10">
    <property type="entry name" value="Naphthalene 1,2-dioxygenase Alpha Subunit, Chain A, domain 1"/>
    <property type="match status" value="1"/>
</dbReference>
<dbReference type="SUPFAM" id="SSF55961">
    <property type="entry name" value="Bet v1-like"/>
    <property type="match status" value="1"/>
</dbReference>
<evidence type="ECO:0000256" key="3">
    <source>
        <dbReference type="ARBA" id="ARBA00022528"/>
    </source>
</evidence>
<name>I0YKX7_COCSC</name>
<feature type="domain" description="Rieske" evidence="15">
    <location>
        <begin position="270"/>
        <end position="380"/>
    </location>
</feature>
<dbReference type="EMBL" id="AGSI01000020">
    <property type="protein sequence ID" value="EIE19046.1"/>
    <property type="molecule type" value="Genomic_DNA"/>
</dbReference>
<evidence type="ECO:0000256" key="14">
    <source>
        <dbReference type="SAM" id="Phobius"/>
    </source>
</evidence>
<dbReference type="KEGG" id="csl:COCSUDRAFT_67947"/>
<dbReference type="RefSeq" id="XP_005643590.1">
    <property type="nucleotide sequence ID" value="XM_005643533.1"/>
</dbReference>
<keyword evidence="17" id="KW-1185">Reference proteome</keyword>
<dbReference type="Gene3D" id="2.102.10.10">
    <property type="entry name" value="Rieske [2Fe-2S] iron-sulphur domain"/>
    <property type="match status" value="1"/>
</dbReference>
<keyword evidence="4" id="KW-0934">Plastid</keyword>
<dbReference type="InterPro" id="IPR022796">
    <property type="entry name" value="Chloroa_b-bind"/>
</dbReference>
<evidence type="ECO:0000256" key="11">
    <source>
        <dbReference type="ARBA" id="ARBA00023004"/>
    </source>
</evidence>
<feature type="transmembrane region" description="Helical" evidence="14">
    <location>
        <begin position="703"/>
        <end position="723"/>
    </location>
</feature>
<dbReference type="InterPro" id="IPR013626">
    <property type="entry name" value="PaO"/>
</dbReference>
<dbReference type="GeneID" id="17036976"/>
<dbReference type="Pfam" id="PF08417">
    <property type="entry name" value="PaO"/>
    <property type="match status" value="1"/>
</dbReference>
<reference evidence="16 17" key="1">
    <citation type="journal article" date="2012" name="Genome Biol.">
        <title>The genome of the polar eukaryotic microalga coccomyxa subellipsoidea reveals traits of cold adaptation.</title>
        <authorList>
            <person name="Blanc G."/>
            <person name="Agarkova I."/>
            <person name="Grimwood J."/>
            <person name="Kuo A."/>
            <person name="Brueggeman A."/>
            <person name="Dunigan D."/>
            <person name="Gurnon J."/>
            <person name="Ladunga I."/>
            <person name="Lindquist E."/>
            <person name="Lucas S."/>
            <person name="Pangilinan J."/>
            <person name="Proschold T."/>
            <person name="Salamov A."/>
            <person name="Schmutz J."/>
            <person name="Weeks D."/>
            <person name="Yamada T."/>
            <person name="Claverie J.M."/>
            <person name="Grigoriev I."/>
            <person name="Van Etten J."/>
            <person name="Lomsadze A."/>
            <person name="Borodovsky M."/>
        </authorList>
    </citation>
    <scope>NUCLEOTIDE SEQUENCE [LARGE SCALE GENOMIC DNA]</scope>
    <source>
        <strain evidence="16 17">C-169</strain>
    </source>
</reference>
<keyword evidence="6" id="KW-0001">2Fe-2S</keyword>
<evidence type="ECO:0000256" key="8">
    <source>
        <dbReference type="ARBA" id="ARBA00022946"/>
    </source>
</evidence>
<dbReference type="PANTHER" id="PTHR21266">
    <property type="entry name" value="IRON-SULFUR DOMAIN CONTAINING PROTEIN"/>
    <property type="match status" value="1"/>
</dbReference>
<evidence type="ECO:0000256" key="9">
    <source>
        <dbReference type="ARBA" id="ARBA00022989"/>
    </source>
</evidence>
<dbReference type="GO" id="GO:0009507">
    <property type="term" value="C:chloroplast"/>
    <property type="evidence" value="ECO:0007669"/>
    <property type="project" value="UniProtKB-SubCell"/>
</dbReference>
<protein>
    <recommendedName>
        <fullName evidence="15">Rieske domain-containing protein</fullName>
    </recommendedName>
</protein>
<evidence type="ECO:0000313" key="16">
    <source>
        <dbReference type="EMBL" id="EIE19046.1"/>
    </source>
</evidence>
<evidence type="ECO:0000256" key="13">
    <source>
        <dbReference type="ARBA" id="ARBA00023136"/>
    </source>
</evidence>
<evidence type="ECO:0000313" key="17">
    <source>
        <dbReference type="Proteomes" id="UP000007264"/>
    </source>
</evidence>
<evidence type="ECO:0000256" key="1">
    <source>
        <dbReference type="ARBA" id="ARBA00004229"/>
    </source>
</evidence>
<evidence type="ECO:0000256" key="6">
    <source>
        <dbReference type="ARBA" id="ARBA00022714"/>
    </source>
</evidence>
<dbReference type="InterPro" id="IPR017941">
    <property type="entry name" value="Rieske_2Fe-2S"/>
</dbReference>
<comment type="subcellular location">
    <subcellularLocation>
        <location evidence="2">Membrane</location>
    </subcellularLocation>
    <subcellularLocation>
        <location evidence="1">Plastid</location>
        <location evidence="1">Chloroplast</location>
    </subcellularLocation>
</comment>
<dbReference type="GO" id="GO:0046872">
    <property type="term" value="F:metal ion binding"/>
    <property type="evidence" value="ECO:0007669"/>
    <property type="project" value="UniProtKB-KW"/>
</dbReference>
<accession>I0YKX7</accession>
<dbReference type="SUPFAM" id="SSF50022">
    <property type="entry name" value="ISP domain"/>
    <property type="match status" value="1"/>
</dbReference>
<keyword evidence="9 14" id="KW-1133">Transmembrane helix</keyword>
<keyword evidence="12" id="KW-0411">Iron-sulfur</keyword>
<dbReference type="Gene3D" id="1.10.3460.10">
    <property type="entry name" value="Chlorophyll a/b binding protein domain"/>
    <property type="match status" value="1"/>
</dbReference>
<dbReference type="GO" id="GO:0051537">
    <property type="term" value="F:2 iron, 2 sulfur cluster binding"/>
    <property type="evidence" value="ECO:0007669"/>
    <property type="project" value="UniProtKB-KW"/>
</dbReference>
<dbReference type="PROSITE" id="PS51296">
    <property type="entry name" value="RIESKE"/>
    <property type="match status" value="1"/>
</dbReference>
<evidence type="ECO:0000256" key="2">
    <source>
        <dbReference type="ARBA" id="ARBA00004370"/>
    </source>
</evidence>
<dbReference type="AlphaFoldDB" id="I0YKX7"/>
<dbReference type="InterPro" id="IPR050584">
    <property type="entry name" value="Cholesterol_7-desaturase"/>
</dbReference>
<dbReference type="SUPFAM" id="SSF103511">
    <property type="entry name" value="Chlorophyll a-b binding protein"/>
    <property type="match status" value="1"/>
</dbReference>
<comment type="caution">
    <text evidence="16">The sequence shown here is derived from an EMBL/GenBank/DDBJ whole genome shotgun (WGS) entry which is preliminary data.</text>
</comment>
<dbReference type="OrthoDB" id="494132at2759"/>